<accession>A0A5N6NCN2</accession>
<sequence length="182" mass="20424">MASQGGDAGPSEYKKIDIGWKHNYLANPNDKNAVTCKYCKKVTKGGIFRAKQHQIGGNKNVKDCAKCPQEVKDELKAHFLSQKAKKTNEGLHDMEDEAEDEDVMEIPDLQNKRKRPDVKGPIDLYMTKGMLNFKSSQPSSSKPTSSKSPKFRTLIDEDSEKDQEGDGDYIIQVDDTSYGFED</sequence>
<dbReference type="OrthoDB" id="2442898at2759"/>
<organism evidence="2 3">
    <name type="scientific">Mikania micrantha</name>
    <name type="common">bitter vine</name>
    <dbReference type="NCBI Taxonomy" id="192012"/>
    <lineage>
        <taxon>Eukaryota</taxon>
        <taxon>Viridiplantae</taxon>
        <taxon>Streptophyta</taxon>
        <taxon>Embryophyta</taxon>
        <taxon>Tracheophyta</taxon>
        <taxon>Spermatophyta</taxon>
        <taxon>Magnoliopsida</taxon>
        <taxon>eudicotyledons</taxon>
        <taxon>Gunneridae</taxon>
        <taxon>Pentapetalae</taxon>
        <taxon>asterids</taxon>
        <taxon>campanulids</taxon>
        <taxon>Asterales</taxon>
        <taxon>Asteraceae</taxon>
        <taxon>Asteroideae</taxon>
        <taxon>Heliantheae alliance</taxon>
        <taxon>Eupatorieae</taxon>
        <taxon>Mikania</taxon>
    </lineage>
</organism>
<feature type="region of interest" description="Disordered" evidence="1">
    <location>
        <begin position="86"/>
        <end position="182"/>
    </location>
</feature>
<comment type="caution">
    <text evidence="2">The sequence shown here is derived from an EMBL/GenBank/DDBJ whole genome shotgun (WGS) entry which is preliminary data.</text>
</comment>
<evidence type="ECO:0000313" key="2">
    <source>
        <dbReference type="EMBL" id="KAD4585602.1"/>
    </source>
</evidence>
<keyword evidence="3" id="KW-1185">Reference proteome</keyword>
<name>A0A5N6NCN2_9ASTR</name>
<dbReference type="PANTHER" id="PTHR46951">
    <property type="entry name" value="BED-TYPE DOMAIN-CONTAINING PROTEIN"/>
    <property type="match status" value="1"/>
</dbReference>
<gene>
    <name evidence="2" type="ORF">E3N88_23203</name>
</gene>
<feature type="compositionally biased region" description="Acidic residues" evidence="1">
    <location>
        <begin position="94"/>
        <end position="105"/>
    </location>
</feature>
<dbReference type="Proteomes" id="UP000326396">
    <property type="component" value="Linkage Group LG2"/>
</dbReference>
<protein>
    <submittedName>
        <fullName evidence="2">Uncharacterized protein</fullName>
    </submittedName>
</protein>
<feature type="compositionally biased region" description="Acidic residues" evidence="1">
    <location>
        <begin position="156"/>
        <end position="167"/>
    </location>
</feature>
<dbReference type="EMBL" id="SZYD01000012">
    <property type="protein sequence ID" value="KAD4585602.1"/>
    <property type="molecule type" value="Genomic_DNA"/>
</dbReference>
<proteinExistence type="predicted"/>
<evidence type="ECO:0000313" key="3">
    <source>
        <dbReference type="Proteomes" id="UP000326396"/>
    </source>
</evidence>
<evidence type="ECO:0000256" key="1">
    <source>
        <dbReference type="SAM" id="MobiDB-lite"/>
    </source>
</evidence>
<reference evidence="2 3" key="1">
    <citation type="submission" date="2019-05" db="EMBL/GenBank/DDBJ databases">
        <title>Mikania micrantha, genome provides insights into the molecular mechanism of rapid growth.</title>
        <authorList>
            <person name="Liu B."/>
        </authorList>
    </citation>
    <scope>NUCLEOTIDE SEQUENCE [LARGE SCALE GENOMIC DNA]</scope>
    <source>
        <strain evidence="2">NLD-2019</strain>
        <tissue evidence="2">Leaf</tissue>
    </source>
</reference>
<feature type="compositionally biased region" description="Low complexity" evidence="1">
    <location>
        <begin position="134"/>
        <end position="148"/>
    </location>
</feature>
<dbReference type="PANTHER" id="PTHR46951:SF2">
    <property type="entry name" value="BED-TYPE DOMAIN-CONTAINING PROTEIN"/>
    <property type="match status" value="1"/>
</dbReference>
<dbReference type="AlphaFoldDB" id="A0A5N6NCN2"/>